<proteinExistence type="predicted"/>
<feature type="region of interest" description="Disordered" evidence="1">
    <location>
        <begin position="1"/>
        <end position="24"/>
    </location>
</feature>
<keyword evidence="3" id="KW-1185">Reference proteome</keyword>
<dbReference type="EMBL" id="JAQQAF010000003">
    <property type="protein sequence ID" value="KAJ8499749.1"/>
    <property type="molecule type" value="Genomic_DNA"/>
</dbReference>
<dbReference type="AlphaFoldDB" id="A0AAV8PVB2"/>
<dbReference type="Proteomes" id="UP001222027">
    <property type="component" value="Unassembled WGS sequence"/>
</dbReference>
<evidence type="ECO:0000256" key="1">
    <source>
        <dbReference type="SAM" id="MobiDB-lite"/>
    </source>
</evidence>
<comment type="caution">
    <text evidence="2">The sequence shown here is derived from an EMBL/GenBank/DDBJ whole genome shotgun (WGS) entry which is preliminary data.</text>
</comment>
<accession>A0AAV8PVB2</accession>
<sequence length="71" mass="7415">MLASVTEGTRAPVESEKSKGGEWGVKNRAEMSFVLPLGSATSATKRNPSTSAPAALPHAVPCHASRIIKQI</sequence>
<organism evidence="2 3">
    <name type="scientific">Ensete ventricosum</name>
    <name type="common">Abyssinian banana</name>
    <name type="synonym">Musa ensete</name>
    <dbReference type="NCBI Taxonomy" id="4639"/>
    <lineage>
        <taxon>Eukaryota</taxon>
        <taxon>Viridiplantae</taxon>
        <taxon>Streptophyta</taxon>
        <taxon>Embryophyta</taxon>
        <taxon>Tracheophyta</taxon>
        <taxon>Spermatophyta</taxon>
        <taxon>Magnoliopsida</taxon>
        <taxon>Liliopsida</taxon>
        <taxon>Zingiberales</taxon>
        <taxon>Musaceae</taxon>
        <taxon>Ensete</taxon>
    </lineage>
</organism>
<reference evidence="2 3" key="1">
    <citation type="submission" date="2022-12" db="EMBL/GenBank/DDBJ databases">
        <title>Chromosome-scale assembly of the Ensete ventricosum genome.</title>
        <authorList>
            <person name="Dussert Y."/>
            <person name="Stocks J."/>
            <person name="Wendawek A."/>
            <person name="Woldeyes F."/>
            <person name="Nichols R.A."/>
            <person name="Borrell J.S."/>
        </authorList>
    </citation>
    <scope>NUCLEOTIDE SEQUENCE [LARGE SCALE GENOMIC DNA]</scope>
    <source>
        <strain evidence="3">cv. Maze</strain>
        <tissue evidence="2">Seeds</tissue>
    </source>
</reference>
<feature type="compositionally biased region" description="Basic and acidic residues" evidence="1">
    <location>
        <begin position="13"/>
        <end position="24"/>
    </location>
</feature>
<protein>
    <submittedName>
        <fullName evidence="2">Uncharacterized protein</fullName>
    </submittedName>
</protein>
<evidence type="ECO:0000313" key="3">
    <source>
        <dbReference type="Proteomes" id="UP001222027"/>
    </source>
</evidence>
<name>A0AAV8PVB2_ENSVE</name>
<evidence type="ECO:0000313" key="2">
    <source>
        <dbReference type="EMBL" id="KAJ8499749.1"/>
    </source>
</evidence>
<gene>
    <name evidence="2" type="ORF">OPV22_010301</name>
</gene>